<dbReference type="EMBL" id="LR217705">
    <property type="protein sequence ID" value="VFP80420.1"/>
    <property type="molecule type" value="Genomic_DNA"/>
</dbReference>
<gene>
    <name evidence="6 8" type="primary">orn</name>
    <name evidence="8" type="ORF">ERCISPPS3390_284</name>
</gene>
<evidence type="ECO:0000256" key="2">
    <source>
        <dbReference type="ARBA" id="ARBA00022722"/>
    </source>
</evidence>
<comment type="similarity">
    <text evidence="1 6">Belongs to the oligoribonuclease family.</text>
</comment>
<dbReference type="SMART" id="SM00479">
    <property type="entry name" value="EXOIII"/>
    <property type="match status" value="1"/>
</dbReference>
<dbReference type="InterPro" id="IPR012337">
    <property type="entry name" value="RNaseH-like_sf"/>
</dbReference>
<proteinExistence type="inferred from homology"/>
<dbReference type="InterPro" id="IPR022894">
    <property type="entry name" value="Oligoribonuclease"/>
</dbReference>
<sequence>MILNINNLIWIDLEMTGLNPERDRILEVAILVTNSDLQVLSEGLVCTIYQSMEFLSLMDKWNIKTHTASGLISRVQNSQESERSAEISILKFLKTLIPAKCSPMCGNSIAQDRRFLFKYMPDLENYFHYRYLDVSTLKELARLWKPEILLGFKKQGMHRALDDIYDSIAELVYYRQNFIQL</sequence>
<evidence type="ECO:0000313" key="8">
    <source>
        <dbReference type="EMBL" id="VFP80420.1"/>
    </source>
</evidence>
<evidence type="ECO:0000256" key="3">
    <source>
        <dbReference type="ARBA" id="ARBA00022801"/>
    </source>
</evidence>
<dbReference type="NCBIfam" id="NF003765">
    <property type="entry name" value="PRK05359.1"/>
    <property type="match status" value="1"/>
</dbReference>
<evidence type="ECO:0000256" key="1">
    <source>
        <dbReference type="ARBA" id="ARBA00009921"/>
    </source>
</evidence>
<evidence type="ECO:0000313" key="9">
    <source>
        <dbReference type="Proteomes" id="UP000294338"/>
    </source>
</evidence>
<comment type="function">
    <text evidence="6">3'-to-5' exoribonuclease specific for small oligoribonucleotides.</text>
</comment>
<protein>
    <recommendedName>
        <fullName evidence="5 6">Oligoribonuclease</fullName>
        <ecNumber evidence="6">3.1.-.-</ecNumber>
    </recommendedName>
</protein>
<keyword evidence="3 6" id="KW-0378">Hydrolase</keyword>
<feature type="active site" evidence="6">
    <location>
        <position position="129"/>
    </location>
</feature>
<keyword evidence="6" id="KW-0963">Cytoplasm</keyword>
<organism evidence="8 9">
    <name type="scientific">Candidatus Erwinia haradaeae</name>
    <dbReference type="NCBI Taxonomy" id="1922217"/>
    <lineage>
        <taxon>Bacteria</taxon>
        <taxon>Pseudomonadati</taxon>
        <taxon>Pseudomonadota</taxon>
        <taxon>Gammaproteobacteria</taxon>
        <taxon>Enterobacterales</taxon>
        <taxon>Erwiniaceae</taxon>
        <taxon>Erwinia</taxon>
    </lineage>
</organism>
<comment type="subcellular location">
    <subcellularLocation>
        <location evidence="6">Cytoplasm</location>
    </subcellularLocation>
</comment>
<dbReference type="InterPro" id="IPR013520">
    <property type="entry name" value="Ribonucl_H"/>
</dbReference>
<dbReference type="PANTHER" id="PTHR11046">
    <property type="entry name" value="OLIGORIBONUCLEASE, MITOCHONDRIAL"/>
    <property type="match status" value="1"/>
</dbReference>
<evidence type="ECO:0000256" key="4">
    <source>
        <dbReference type="ARBA" id="ARBA00022839"/>
    </source>
</evidence>
<dbReference type="HAMAP" id="MF_00045">
    <property type="entry name" value="Oligoribonuclease"/>
    <property type="match status" value="1"/>
</dbReference>
<keyword evidence="2 6" id="KW-0540">Nuclease</keyword>
<dbReference type="SUPFAM" id="SSF53098">
    <property type="entry name" value="Ribonuclease H-like"/>
    <property type="match status" value="1"/>
</dbReference>
<accession>A0A451D428</accession>
<feature type="domain" description="Exonuclease" evidence="7">
    <location>
        <begin position="7"/>
        <end position="180"/>
    </location>
</feature>
<dbReference type="GO" id="GO:0006259">
    <property type="term" value="P:DNA metabolic process"/>
    <property type="evidence" value="ECO:0007669"/>
    <property type="project" value="UniProtKB-ARBA"/>
</dbReference>
<dbReference type="GO" id="GO:0000175">
    <property type="term" value="F:3'-5'-RNA exonuclease activity"/>
    <property type="evidence" value="ECO:0007669"/>
    <property type="project" value="InterPro"/>
</dbReference>
<dbReference type="InterPro" id="IPR036397">
    <property type="entry name" value="RNaseH_sf"/>
</dbReference>
<dbReference type="EC" id="3.1.-.-" evidence="6"/>
<dbReference type="GO" id="GO:0005737">
    <property type="term" value="C:cytoplasm"/>
    <property type="evidence" value="ECO:0007669"/>
    <property type="project" value="UniProtKB-SubCell"/>
</dbReference>
<evidence type="ECO:0000256" key="5">
    <source>
        <dbReference type="ARBA" id="ARBA00070964"/>
    </source>
</evidence>
<evidence type="ECO:0000259" key="7">
    <source>
        <dbReference type="SMART" id="SM00479"/>
    </source>
</evidence>
<dbReference type="PANTHER" id="PTHR11046:SF0">
    <property type="entry name" value="OLIGORIBONUCLEASE, MITOCHONDRIAL"/>
    <property type="match status" value="1"/>
</dbReference>
<dbReference type="Pfam" id="PF00929">
    <property type="entry name" value="RNase_T"/>
    <property type="match status" value="1"/>
</dbReference>
<dbReference type="RefSeq" id="WP_197095394.1">
    <property type="nucleotide sequence ID" value="NZ_LR217705.1"/>
</dbReference>
<dbReference type="Proteomes" id="UP000294338">
    <property type="component" value="Chromosome 1"/>
</dbReference>
<dbReference type="Gene3D" id="3.30.420.10">
    <property type="entry name" value="Ribonuclease H-like superfamily/Ribonuclease H"/>
    <property type="match status" value="1"/>
</dbReference>
<evidence type="ECO:0000256" key="6">
    <source>
        <dbReference type="HAMAP-Rule" id="MF_00045"/>
    </source>
</evidence>
<name>A0A451D428_9GAMM</name>
<dbReference type="GO" id="GO:0003676">
    <property type="term" value="F:nucleic acid binding"/>
    <property type="evidence" value="ECO:0007669"/>
    <property type="project" value="InterPro"/>
</dbReference>
<reference evidence="8 9" key="1">
    <citation type="submission" date="2019-02" db="EMBL/GenBank/DDBJ databases">
        <authorList>
            <person name="Manzano-Marin A."/>
            <person name="Manzano-Marin A."/>
        </authorList>
    </citation>
    <scope>NUCLEOTIDE SEQUENCE [LARGE SCALE GENOMIC DNA]</scope>
    <source>
        <strain evidence="8 9">ErCisplendens/pseudotsugae</strain>
    </source>
</reference>
<keyword evidence="4 6" id="KW-0269">Exonuclease</keyword>
<dbReference type="CDD" id="cd06135">
    <property type="entry name" value="Orn"/>
    <property type="match status" value="1"/>
</dbReference>
<dbReference type="FunFam" id="3.30.420.10:FF:000003">
    <property type="entry name" value="Oligoribonuclease"/>
    <property type="match status" value="1"/>
</dbReference>
<dbReference type="AlphaFoldDB" id="A0A451D428"/>